<keyword evidence="3 8" id="KW-0159">Chromosome partition</keyword>
<dbReference type="GO" id="GO:0006355">
    <property type="term" value="P:regulation of DNA-templated transcription"/>
    <property type="evidence" value="ECO:0007669"/>
    <property type="project" value="InterPro"/>
</dbReference>
<dbReference type="GO" id="GO:0003690">
    <property type="term" value="F:double-stranded DNA binding"/>
    <property type="evidence" value="ECO:0007669"/>
    <property type="project" value="UniProtKB-UniRule"/>
</dbReference>
<evidence type="ECO:0000256" key="4">
    <source>
        <dbReference type="ARBA" id="ARBA00022969"/>
    </source>
</evidence>
<feature type="coiled-coil region" evidence="8">
    <location>
        <begin position="100"/>
        <end position="153"/>
    </location>
</feature>
<evidence type="ECO:0000259" key="9">
    <source>
        <dbReference type="Pfam" id="PF13411"/>
    </source>
</evidence>
<evidence type="ECO:0000313" key="11">
    <source>
        <dbReference type="Proteomes" id="UP000551878"/>
    </source>
</evidence>
<evidence type="ECO:0000256" key="3">
    <source>
        <dbReference type="ARBA" id="ARBA00022829"/>
    </source>
</evidence>
<evidence type="ECO:0000256" key="6">
    <source>
        <dbReference type="ARBA" id="ARBA00023125"/>
    </source>
</evidence>
<keyword evidence="4 8" id="KW-0749">Sporulation</keyword>
<comment type="similarity">
    <text evidence="8">Belongs to the RacA family.</text>
</comment>
<keyword evidence="5 8" id="KW-0175">Coiled coil</keyword>
<protein>
    <recommendedName>
        <fullName evidence="8">Chromosome-anchoring protein RacA</fullName>
    </recommendedName>
</protein>
<comment type="caution">
    <text evidence="10">The sequence shown here is derived from an EMBL/GenBank/DDBJ whole genome shotgun (WGS) entry which is preliminary data.</text>
</comment>
<dbReference type="Pfam" id="PF13411">
    <property type="entry name" value="MerR_1"/>
    <property type="match status" value="1"/>
</dbReference>
<evidence type="ECO:0000256" key="8">
    <source>
        <dbReference type="HAMAP-Rule" id="MF_01170"/>
    </source>
</evidence>
<evidence type="ECO:0000256" key="2">
    <source>
        <dbReference type="ARBA" id="ARBA00022618"/>
    </source>
</evidence>
<proteinExistence type="inferred from homology"/>
<dbReference type="RefSeq" id="WP_184664044.1">
    <property type="nucleotide sequence ID" value="NZ_JACHHB010000007.1"/>
</dbReference>
<dbReference type="GO" id="GO:0007059">
    <property type="term" value="P:chromosome segregation"/>
    <property type="evidence" value="ECO:0007669"/>
    <property type="project" value="UniProtKB-UniRule"/>
</dbReference>
<name>A0A840QQF3_9BACI</name>
<evidence type="ECO:0000256" key="1">
    <source>
        <dbReference type="ARBA" id="ARBA00022490"/>
    </source>
</evidence>
<dbReference type="InterPro" id="IPR000551">
    <property type="entry name" value="MerR-type_HTH_dom"/>
</dbReference>
<evidence type="ECO:0000256" key="7">
    <source>
        <dbReference type="ARBA" id="ARBA00023306"/>
    </source>
</evidence>
<comment type="subcellular location">
    <subcellularLocation>
        <location evidence="8">Cytoplasm</location>
    </subcellularLocation>
    <text evidence="8">Localizes to cell poles and nucleoid.</text>
</comment>
<dbReference type="GO" id="GO:0030261">
    <property type="term" value="P:chromosome condensation"/>
    <property type="evidence" value="ECO:0007669"/>
    <property type="project" value="UniProtKB-UniRule"/>
</dbReference>
<keyword evidence="7 8" id="KW-0131">Cell cycle</keyword>
<dbReference type="EMBL" id="JACHHB010000007">
    <property type="protein sequence ID" value="MBB5173595.1"/>
    <property type="molecule type" value="Genomic_DNA"/>
</dbReference>
<organism evidence="10 11">
    <name type="scientific">Texcoconibacillus texcoconensis</name>
    <dbReference type="NCBI Taxonomy" id="1095777"/>
    <lineage>
        <taxon>Bacteria</taxon>
        <taxon>Bacillati</taxon>
        <taxon>Bacillota</taxon>
        <taxon>Bacilli</taxon>
        <taxon>Bacillales</taxon>
        <taxon>Bacillaceae</taxon>
        <taxon>Texcoconibacillus</taxon>
    </lineage>
</organism>
<feature type="domain" description="HTH merR-type" evidence="9">
    <location>
        <begin position="5"/>
        <end position="66"/>
    </location>
</feature>
<reference evidence="10 11" key="1">
    <citation type="submission" date="2020-08" db="EMBL/GenBank/DDBJ databases">
        <title>Genomic Encyclopedia of Type Strains, Phase IV (KMG-IV): sequencing the most valuable type-strain genomes for metagenomic binning, comparative biology and taxonomic classification.</title>
        <authorList>
            <person name="Goeker M."/>
        </authorList>
    </citation>
    <scope>NUCLEOTIDE SEQUENCE [LARGE SCALE GENOMIC DNA]</scope>
    <source>
        <strain evidence="10 11">DSM 24696</strain>
    </source>
</reference>
<feature type="DNA-binding region" description="H-T-H motif" evidence="8">
    <location>
        <begin position="7"/>
        <end position="27"/>
    </location>
</feature>
<gene>
    <name evidence="8" type="primary">racA</name>
    <name evidence="10" type="ORF">HNQ41_001784</name>
</gene>
<keyword evidence="11" id="KW-1185">Reference proteome</keyword>
<accession>A0A840QQF3</accession>
<dbReference type="GO" id="GO:0005737">
    <property type="term" value="C:cytoplasm"/>
    <property type="evidence" value="ECO:0007669"/>
    <property type="project" value="UniProtKB-SubCell"/>
</dbReference>
<keyword evidence="2 8" id="KW-0132">Cell division</keyword>
<sequence>METNMKTKVASDKLGVNPTTVQRWIREFDLHCDVNEKGHYLISASVFHALEEIQRQLQQGFTKKEVVLPTEQENKNKAGEDTISKETPTMIETSVFEERFAQVMATVDQLEKKVNQKADEVVEYQVLNHRQEMDHMSEVLTKLEERMDRIEEALTERPKNVVSIEEPKLKKQAPKKRLASLFSF</sequence>
<evidence type="ECO:0000256" key="5">
    <source>
        <dbReference type="ARBA" id="ARBA00023054"/>
    </source>
</evidence>
<dbReference type="GO" id="GO:0008356">
    <property type="term" value="P:asymmetric cell division"/>
    <property type="evidence" value="ECO:0007669"/>
    <property type="project" value="UniProtKB-UniRule"/>
</dbReference>
<dbReference type="AlphaFoldDB" id="A0A840QQF3"/>
<dbReference type="Proteomes" id="UP000551878">
    <property type="component" value="Unassembled WGS sequence"/>
</dbReference>
<comment type="function">
    <text evidence="8">Required for the formation of axial filaments and for anchoring the origin regions at the cell poles in sporulating cells, thus ensuring proper chromosome segregation in the prespore. Binds in a dispersed manner throughout the chromosome but preferentially to sites clustered in the origin portion of the chromosome, causing condensation of the chromosome and its remodeling into an elongated, anchored structure.</text>
</comment>
<keyword evidence="6 8" id="KW-0238">DNA-binding</keyword>
<dbReference type="SUPFAM" id="SSF46955">
    <property type="entry name" value="Putative DNA-binding domain"/>
    <property type="match status" value="1"/>
</dbReference>
<dbReference type="Gene3D" id="1.10.1660.10">
    <property type="match status" value="1"/>
</dbReference>
<evidence type="ECO:0000313" key="10">
    <source>
        <dbReference type="EMBL" id="MBB5173595.1"/>
    </source>
</evidence>
<dbReference type="InterPro" id="IPR009061">
    <property type="entry name" value="DNA-bd_dom_put_sf"/>
</dbReference>
<dbReference type="HAMAP" id="MF_01170">
    <property type="entry name" value="RacA"/>
    <property type="match status" value="1"/>
</dbReference>
<dbReference type="GO" id="GO:0030435">
    <property type="term" value="P:sporulation resulting in formation of a cellular spore"/>
    <property type="evidence" value="ECO:0007669"/>
    <property type="project" value="UniProtKB-UniRule"/>
</dbReference>
<keyword evidence="1 8" id="KW-0963">Cytoplasm</keyword>
<dbReference type="InterPro" id="IPR023522">
    <property type="entry name" value="Chrosome_anchoring_RacA"/>
</dbReference>